<dbReference type="RefSeq" id="WP_203755900.1">
    <property type="nucleotide sequence ID" value="NZ_BOMH01000100.1"/>
</dbReference>
<evidence type="ECO:0000256" key="1">
    <source>
        <dbReference type="SAM" id="MobiDB-lite"/>
    </source>
</evidence>
<comment type="caution">
    <text evidence="2">The sequence shown here is derived from an EMBL/GenBank/DDBJ whole genome shotgun (WGS) entry which is preliminary data.</text>
</comment>
<dbReference type="AlphaFoldDB" id="A0A919IZU1"/>
<dbReference type="Proteomes" id="UP000619479">
    <property type="component" value="Unassembled WGS sequence"/>
</dbReference>
<protein>
    <submittedName>
        <fullName evidence="2">Uncharacterized protein</fullName>
    </submittedName>
</protein>
<feature type="region of interest" description="Disordered" evidence="1">
    <location>
        <begin position="1"/>
        <end position="20"/>
    </location>
</feature>
<evidence type="ECO:0000313" key="2">
    <source>
        <dbReference type="EMBL" id="GID71140.1"/>
    </source>
</evidence>
<sequence length="46" mass="5134">MWDIETPHVLGAHGRSMTGHDLEPAQAADFERVRQNFALAARAEDD</sequence>
<keyword evidence="3" id="KW-1185">Reference proteome</keyword>
<organism evidence="2 3">
    <name type="scientific">Actinoplanes cyaneus</name>
    <dbReference type="NCBI Taxonomy" id="52696"/>
    <lineage>
        <taxon>Bacteria</taxon>
        <taxon>Bacillati</taxon>
        <taxon>Actinomycetota</taxon>
        <taxon>Actinomycetes</taxon>
        <taxon>Micromonosporales</taxon>
        <taxon>Micromonosporaceae</taxon>
        <taxon>Actinoplanes</taxon>
    </lineage>
</organism>
<gene>
    <name evidence="2" type="ORF">Acy02nite_90210</name>
</gene>
<evidence type="ECO:0000313" key="3">
    <source>
        <dbReference type="Proteomes" id="UP000619479"/>
    </source>
</evidence>
<name>A0A919IZU1_9ACTN</name>
<accession>A0A919IZU1</accession>
<dbReference type="EMBL" id="BOMH01000100">
    <property type="protein sequence ID" value="GID71140.1"/>
    <property type="molecule type" value="Genomic_DNA"/>
</dbReference>
<reference evidence="2" key="1">
    <citation type="submission" date="2021-01" db="EMBL/GenBank/DDBJ databases">
        <title>Whole genome shotgun sequence of Actinoplanes cyaneus NBRC 14990.</title>
        <authorList>
            <person name="Komaki H."/>
            <person name="Tamura T."/>
        </authorList>
    </citation>
    <scope>NUCLEOTIDE SEQUENCE</scope>
    <source>
        <strain evidence="2">NBRC 14990</strain>
    </source>
</reference>
<proteinExistence type="predicted"/>